<dbReference type="Proteomes" id="UP000007347">
    <property type="component" value="Chromosome"/>
</dbReference>
<dbReference type="EMBL" id="FO203503">
    <property type="protein sequence ID" value="CCK78923.1"/>
    <property type="molecule type" value="Genomic_DNA"/>
</dbReference>
<keyword evidence="3" id="KW-1185">Reference proteome</keyword>
<evidence type="ECO:0000313" key="2">
    <source>
        <dbReference type="EMBL" id="CCK78923.1"/>
    </source>
</evidence>
<evidence type="ECO:0000259" key="1">
    <source>
        <dbReference type="Pfam" id="PF13480"/>
    </source>
</evidence>
<sequence length="373" mass="43911">MKITILDSIEKILEFEDEWRELSSRTKTSLFLSFDFIQLVWTVFDSPSHTPLVIVIRENGQTVGIVPFRLSTEKEYGISLRVIRFISEWQGDKPDIITTIDPDRIRQEVYTYLHTDFRLWDKIVLAEQDSEASVIWNMLFSRRTYLTIILDDMLSYFISMEGTWDDYLKQLKQKVRSNYRNRTKRLEKLPGELKVLHFEDRHTLEKGLERFIAIENSGWKKDAKIGIGQNRKHIAFYAELLGRFSLRNQAGIYLLNSNSTDIAGLILLKYNDVIYESQITFNPNYSKYSPAIVLRADVLKTLFSSSNGSYDMMGMYQQHPKHKSDWATNTKRVVSIHIYKKTRLLLLPIIFAKYIKTTHPALWDLVKRLFSRR</sequence>
<dbReference type="AlphaFoldDB" id="K0NGG9"/>
<dbReference type="SUPFAM" id="SSF55729">
    <property type="entry name" value="Acyl-CoA N-acyltransferases (Nat)"/>
    <property type="match status" value="1"/>
</dbReference>
<accession>K0NGG9</accession>
<dbReference type="Gene3D" id="3.40.630.30">
    <property type="match status" value="1"/>
</dbReference>
<evidence type="ECO:0000313" key="3">
    <source>
        <dbReference type="Proteomes" id="UP000007347"/>
    </source>
</evidence>
<reference evidence="2 3" key="1">
    <citation type="journal article" date="2013" name="Environ. Microbiol.">
        <title>Complete genome, catabolic sub-proteomes and key-metabolites of Desulfobacula toluolica Tol2, a marine, aromatic compound-degrading, sulfate-reducing bacterium.</title>
        <authorList>
            <person name="Wohlbrand L."/>
            <person name="Jacob J.H."/>
            <person name="Kube M."/>
            <person name="Mussmann M."/>
            <person name="Jarling R."/>
            <person name="Beck A."/>
            <person name="Amann R."/>
            <person name="Wilkes H."/>
            <person name="Reinhardt R."/>
            <person name="Rabus R."/>
        </authorList>
    </citation>
    <scope>NUCLEOTIDE SEQUENCE [LARGE SCALE GENOMIC DNA]</scope>
    <source>
        <strain evidence="3">DSM 7467 / Tol2</strain>
    </source>
</reference>
<gene>
    <name evidence="2" type="ordered locus">TOL2_C07550</name>
</gene>
<dbReference type="STRING" id="651182.TOL2_C07550"/>
<dbReference type="InterPro" id="IPR016181">
    <property type="entry name" value="Acyl_CoA_acyltransferase"/>
</dbReference>
<dbReference type="HOGENOM" id="CLU_741306_0_0_7"/>
<dbReference type="KEGG" id="dto:TOL2_C07550"/>
<name>K0NGG9_DESTT</name>
<protein>
    <submittedName>
        <fullName evidence="2">Conserved uncharacterized protein</fullName>
    </submittedName>
</protein>
<dbReference type="RefSeq" id="WP_014956275.1">
    <property type="nucleotide sequence ID" value="NC_018645.1"/>
</dbReference>
<dbReference type="InterPro" id="IPR038740">
    <property type="entry name" value="BioF2-like_GNAT_dom"/>
</dbReference>
<dbReference type="Pfam" id="PF13480">
    <property type="entry name" value="Acetyltransf_6"/>
    <property type="match status" value="1"/>
</dbReference>
<feature type="domain" description="BioF2-like acetyltransferase" evidence="1">
    <location>
        <begin position="174"/>
        <end position="314"/>
    </location>
</feature>
<proteinExistence type="predicted"/>
<dbReference type="OrthoDB" id="286168at2"/>
<organism evidence="2 3">
    <name type="scientific">Desulfobacula toluolica (strain DSM 7467 / Tol2)</name>
    <dbReference type="NCBI Taxonomy" id="651182"/>
    <lineage>
        <taxon>Bacteria</taxon>
        <taxon>Pseudomonadati</taxon>
        <taxon>Thermodesulfobacteriota</taxon>
        <taxon>Desulfobacteria</taxon>
        <taxon>Desulfobacterales</taxon>
        <taxon>Desulfobacteraceae</taxon>
        <taxon>Desulfobacula</taxon>
    </lineage>
</organism>